<evidence type="ECO:0000256" key="2">
    <source>
        <dbReference type="ARBA" id="ARBA00022801"/>
    </source>
</evidence>
<organism evidence="6 7">
    <name type="scientific">Drechslerella dactyloides</name>
    <name type="common">Nematode-trapping fungus</name>
    <name type="synonym">Arthrobotrys dactyloides</name>
    <dbReference type="NCBI Taxonomy" id="74499"/>
    <lineage>
        <taxon>Eukaryota</taxon>
        <taxon>Fungi</taxon>
        <taxon>Dikarya</taxon>
        <taxon>Ascomycota</taxon>
        <taxon>Pezizomycotina</taxon>
        <taxon>Orbiliomycetes</taxon>
        <taxon>Orbiliales</taxon>
        <taxon>Orbiliaceae</taxon>
        <taxon>Drechslerella</taxon>
    </lineage>
</organism>
<comment type="caution">
    <text evidence="6">The sequence shown here is derived from an EMBL/GenBank/DDBJ whole genome shotgun (WGS) entry which is preliminary data.</text>
</comment>
<evidence type="ECO:0000256" key="4">
    <source>
        <dbReference type="RuleBase" id="RU003465"/>
    </source>
</evidence>
<dbReference type="GO" id="GO:0046872">
    <property type="term" value="F:metal ion binding"/>
    <property type="evidence" value="ECO:0007669"/>
    <property type="project" value="UniProtKB-KW"/>
</dbReference>
<evidence type="ECO:0000256" key="3">
    <source>
        <dbReference type="ARBA" id="ARBA00022912"/>
    </source>
</evidence>
<dbReference type="Proteomes" id="UP001221413">
    <property type="component" value="Unassembled WGS sequence"/>
</dbReference>
<dbReference type="PROSITE" id="PS51746">
    <property type="entry name" value="PPM_2"/>
    <property type="match status" value="1"/>
</dbReference>
<dbReference type="GO" id="GO:0004722">
    <property type="term" value="F:protein serine/threonine phosphatase activity"/>
    <property type="evidence" value="ECO:0007669"/>
    <property type="project" value="InterPro"/>
</dbReference>
<evidence type="ECO:0000256" key="1">
    <source>
        <dbReference type="ARBA" id="ARBA00022723"/>
    </source>
</evidence>
<sequence length="587" mass="65509">MPAPAADLISRLVRAWDSTAVVIAIVSNLSTVHPTISNYLGADNAVMPPLVTTKWGLSDTYPPVHVVPVLSNVPFTSGFIWSYFGGNSLRSFRRARTGHRIIIPASRFHAGRFHQARGFHDYFVQAVPPSSQPLDQKEKQYVRIPLKSAKQHFGVFSSRGERGYNEDNWQAGIIDLPSFGDGRKHAPPTKPVERDPEHPLNSVFFFGMYDGHGGDACAKFLREHLHDYLEETSKVFRLRPPPTPPKPITKPDRLILQKALNESWRHTVGGYFSRFVPDYDTAHDQFGNKVEKPKPRNIHEDQPPSLENLLAYSFLKADLDFISGEGHASYLAQRPKLSTADDSDHTIVDLQTALDDVNGSYTTPPIRSIKRAEVIAFRGGSTCSVALVSMPEGENPSIPFWHPQAEPTIMTAHIGDTRIIICGIDGRPYPLTTNHHPSLPSEGKRLRRYAAAFVTDSFGEERFGVLANTRAFGDVRQKRLGVSAEPEMCRLTIRNHGEFAFMVLLTDGVSGTLSDQEVVDIVGDSRTPDEAAKTLVDFACTVTKEGDNASAMVIRLGGWEKRAPGDHTRELREYRKREAEQVRDRRM</sequence>
<dbReference type="Pfam" id="PF00481">
    <property type="entry name" value="PP2C"/>
    <property type="match status" value="1"/>
</dbReference>
<feature type="domain" description="PPM-type phosphatase" evidence="5">
    <location>
        <begin position="152"/>
        <end position="556"/>
    </location>
</feature>
<gene>
    <name evidence="6" type="ORF">Dda_2088</name>
</gene>
<comment type="similarity">
    <text evidence="4">Belongs to the PP2C family.</text>
</comment>
<dbReference type="Gene3D" id="3.60.40.10">
    <property type="entry name" value="PPM-type phosphatase domain"/>
    <property type="match status" value="1"/>
</dbReference>
<dbReference type="InterPro" id="IPR036457">
    <property type="entry name" value="PPM-type-like_dom_sf"/>
</dbReference>
<keyword evidence="2 4" id="KW-0378">Hydrolase</keyword>
<dbReference type="InterPro" id="IPR001932">
    <property type="entry name" value="PPM-type_phosphatase-like_dom"/>
</dbReference>
<keyword evidence="3 4" id="KW-0904">Protein phosphatase</keyword>
<name>A0AAD6J4P4_DREDA</name>
<keyword evidence="7" id="KW-1185">Reference proteome</keyword>
<dbReference type="SUPFAM" id="SSF81606">
    <property type="entry name" value="PP2C-like"/>
    <property type="match status" value="1"/>
</dbReference>
<evidence type="ECO:0000259" key="5">
    <source>
        <dbReference type="PROSITE" id="PS51746"/>
    </source>
</evidence>
<proteinExistence type="inferred from homology"/>
<dbReference type="PANTHER" id="PTHR13832:SF589">
    <property type="entry name" value="[PYRUVATE DEHYDROGENASE [ACETYL-TRANSFERRING]]-PHOSPHATASE 2, MITOCHONDRIAL"/>
    <property type="match status" value="1"/>
</dbReference>
<dbReference type="SMART" id="SM00332">
    <property type="entry name" value="PP2Cc"/>
    <property type="match status" value="1"/>
</dbReference>
<protein>
    <recommendedName>
        <fullName evidence="5">PPM-type phosphatase domain-containing protein</fullName>
    </recommendedName>
</protein>
<dbReference type="PANTHER" id="PTHR13832">
    <property type="entry name" value="PROTEIN PHOSPHATASE 2C"/>
    <property type="match status" value="1"/>
</dbReference>
<dbReference type="InterPro" id="IPR000222">
    <property type="entry name" value="PP2C_BS"/>
</dbReference>
<dbReference type="PROSITE" id="PS01032">
    <property type="entry name" value="PPM_1"/>
    <property type="match status" value="1"/>
</dbReference>
<dbReference type="CDD" id="cd00143">
    <property type="entry name" value="PP2Cc"/>
    <property type="match status" value="1"/>
</dbReference>
<reference evidence="6" key="1">
    <citation type="submission" date="2023-01" db="EMBL/GenBank/DDBJ databases">
        <title>The chitinases involved in constricting ring structure development in the nematode-trapping fungus Drechslerella dactyloides.</title>
        <authorList>
            <person name="Wang R."/>
            <person name="Zhang L."/>
            <person name="Tang P."/>
            <person name="Li S."/>
            <person name="Liang L."/>
        </authorList>
    </citation>
    <scope>NUCLEOTIDE SEQUENCE</scope>
    <source>
        <strain evidence="6">YMF1.00031</strain>
    </source>
</reference>
<dbReference type="EMBL" id="JAQGDS010000002">
    <property type="protein sequence ID" value="KAJ6263524.1"/>
    <property type="molecule type" value="Genomic_DNA"/>
</dbReference>
<dbReference type="InterPro" id="IPR015655">
    <property type="entry name" value="PP2C"/>
</dbReference>
<accession>A0AAD6J4P4</accession>
<dbReference type="AlphaFoldDB" id="A0AAD6J4P4"/>
<keyword evidence="1" id="KW-0479">Metal-binding</keyword>
<evidence type="ECO:0000313" key="6">
    <source>
        <dbReference type="EMBL" id="KAJ6263524.1"/>
    </source>
</evidence>
<evidence type="ECO:0000313" key="7">
    <source>
        <dbReference type="Proteomes" id="UP001221413"/>
    </source>
</evidence>